<sequence>MQLDCLWVPYIPLALWSSHTLLCRRMLTHRWR</sequence>
<proteinExistence type="predicted"/>
<dbReference type="AlphaFoldDB" id="A0A0E9PGG9"/>
<accession>A0A0E9PGG9</accession>
<evidence type="ECO:0000313" key="1">
    <source>
        <dbReference type="EMBL" id="JAH03721.1"/>
    </source>
</evidence>
<reference evidence="1" key="2">
    <citation type="journal article" date="2015" name="Fish Shellfish Immunol.">
        <title>Early steps in the European eel (Anguilla anguilla)-Vibrio vulnificus interaction in the gills: Role of the RtxA13 toxin.</title>
        <authorList>
            <person name="Callol A."/>
            <person name="Pajuelo D."/>
            <person name="Ebbesson L."/>
            <person name="Teles M."/>
            <person name="MacKenzie S."/>
            <person name="Amaro C."/>
        </authorList>
    </citation>
    <scope>NUCLEOTIDE SEQUENCE</scope>
</reference>
<reference evidence="1" key="1">
    <citation type="submission" date="2014-11" db="EMBL/GenBank/DDBJ databases">
        <authorList>
            <person name="Amaro Gonzalez C."/>
        </authorList>
    </citation>
    <scope>NUCLEOTIDE SEQUENCE</scope>
</reference>
<dbReference type="EMBL" id="GBXM01104856">
    <property type="protein sequence ID" value="JAH03721.1"/>
    <property type="molecule type" value="Transcribed_RNA"/>
</dbReference>
<protein>
    <submittedName>
        <fullName evidence="1">Uncharacterized protein</fullName>
    </submittedName>
</protein>
<name>A0A0E9PGG9_ANGAN</name>
<organism evidence="1">
    <name type="scientific">Anguilla anguilla</name>
    <name type="common">European freshwater eel</name>
    <name type="synonym">Muraena anguilla</name>
    <dbReference type="NCBI Taxonomy" id="7936"/>
    <lineage>
        <taxon>Eukaryota</taxon>
        <taxon>Metazoa</taxon>
        <taxon>Chordata</taxon>
        <taxon>Craniata</taxon>
        <taxon>Vertebrata</taxon>
        <taxon>Euteleostomi</taxon>
        <taxon>Actinopterygii</taxon>
        <taxon>Neopterygii</taxon>
        <taxon>Teleostei</taxon>
        <taxon>Anguilliformes</taxon>
        <taxon>Anguillidae</taxon>
        <taxon>Anguilla</taxon>
    </lineage>
</organism>